<dbReference type="STRING" id="234267.Acid_7498"/>
<feature type="transmembrane region" description="Helical" evidence="1">
    <location>
        <begin position="249"/>
        <end position="269"/>
    </location>
</feature>
<proteinExistence type="predicted"/>
<dbReference type="InParanoid" id="Q01PL4"/>
<reference evidence="2" key="1">
    <citation type="submission" date="2006-10" db="EMBL/GenBank/DDBJ databases">
        <title>Complete sequence of Solibacter usitatus Ellin6076.</title>
        <authorList>
            <consortium name="US DOE Joint Genome Institute"/>
            <person name="Copeland A."/>
            <person name="Lucas S."/>
            <person name="Lapidus A."/>
            <person name="Barry K."/>
            <person name="Detter J.C."/>
            <person name="Glavina del Rio T."/>
            <person name="Hammon N."/>
            <person name="Israni S."/>
            <person name="Dalin E."/>
            <person name="Tice H."/>
            <person name="Pitluck S."/>
            <person name="Thompson L.S."/>
            <person name="Brettin T."/>
            <person name="Bruce D."/>
            <person name="Han C."/>
            <person name="Tapia R."/>
            <person name="Gilna P."/>
            <person name="Schmutz J."/>
            <person name="Larimer F."/>
            <person name="Land M."/>
            <person name="Hauser L."/>
            <person name="Kyrpides N."/>
            <person name="Mikhailova N."/>
            <person name="Janssen P.H."/>
            <person name="Kuske C.R."/>
            <person name="Richardson P."/>
        </authorList>
    </citation>
    <scope>NUCLEOTIDE SEQUENCE</scope>
    <source>
        <strain evidence="2">Ellin6076</strain>
    </source>
</reference>
<keyword evidence="1" id="KW-0812">Transmembrane</keyword>
<keyword evidence="1" id="KW-0472">Membrane</keyword>
<feature type="transmembrane region" description="Helical" evidence="1">
    <location>
        <begin position="20"/>
        <end position="44"/>
    </location>
</feature>
<sequence>MFVRANPGLRILVNGRELPFGGSGLILLATLLYLAAGLAIFAVWQFTGNIYWLEQFFGLPSALLLICLSGLRLWFSLWVCSEFSPGEPMRLAWKLISASAVFDLAGTICVQLVGAEKAWNPLVHTLWWSRPVGRVIFDAGHVLQGTCSFALLAAGLWCVLKLYRVSGFLGRLRVMDWLLLAAFTGYCFREASDLMRYYQPSNPPGWNVILGWPVDPLLCLLFAEAMLLHRSVQRTGMGLIGRCWRTFSAGIFLILLGDVMLWATSYGFLPWPWSSLSWYVWMPAAASFALAPAYQLEAIQWASSGRAVPIE</sequence>
<organism evidence="2">
    <name type="scientific">Solibacter usitatus (strain Ellin6076)</name>
    <dbReference type="NCBI Taxonomy" id="234267"/>
    <lineage>
        <taxon>Bacteria</taxon>
        <taxon>Pseudomonadati</taxon>
        <taxon>Acidobacteriota</taxon>
        <taxon>Terriglobia</taxon>
        <taxon>Bryobacterales</taxon>
        <taxon>Solibacteraceae</taxon>
        <taxon>Candidatus Solibacter</taxon>
    </lineage>
</organism>
<feature type="transmembrane region" description="Helical" evidence="1">
    <location>
        <begin position="56"/>
        <end position="79"/>
    </location>
</feature>
<dbReference type="HOGENOM" id="CLU_894006_0_0_0"/>
<dbReference type="AlphaFoldDB" id="Q01PL4"/>
<evidence type="ECO:0000313" key="2">
    <source>
        <dbReference type="EMBL" id="ABJ88406.1"/>
    </source>
</evidence>
<feature type="transmembrane region" description="Helical" evidence="1">
    <location>
        <begin position="209"/>
        <end position="228"/>
    </location>
</feature>
<feature type="transmembrane region" description="Helical" evidence="1">
    <location>
        <begin position="172"/>
        <end position="189"/>
    </location>
</feature>
<feature type="transmembrane region" description="Helical" evidence="1">
    <location>
        <begin position="91"/>
        <end position="115"/>
    </location>
</feature>
<feature type="transmembrane region" description="Helical" evidence="1">
    <location>
        <begin position="135"/>
        <end position="160"/>
    </location>
</feature>
<protein>
    <submittedName>
        <fullName evidence="2">Uncharacterized protein</fullName>
    </submittedName>
</protein>
<name>Q01PL4_SOLUE</name>
<dbReference type="KEGG" id="sus:Acid_7498"/>
<dbReference type="EMBL" id="CP000473">
    <property type="protein sequence ID" value="ABJ88406.1"/>
    <property type="molecule type" value="Genomic_DNA"/>
</dbReference>
<keyword evidence="1" id="KW-1133">Transmembrane helix</keyword>
<evidence type="ECO:0000256" key="1">
    <source>
        <dbReference type="SAM" id="Phobius"/>
    </source>
</evidence>
<gene>
    <name evidence="2" type="ordered locus">Acid_7498</name>
</gene>
<accession>Q01PL4</accession>